<dbReference type="Proteomes" id="UP000011866">
    <property type="component" value="Chromosome"/>
</dbReference>
<dbReference type="RefSeq" id="WP_015485743.1">
    <property type="nucleotide sequence ID" value="NC_020888.1"/>
</dbReference>
<organism evidence="1 2">
    <name type="scientific">Thalassolituus oleivorans MIL-1</name>
    <dbReference type="NCBI Taxonomy" id="1298593"/>
    <lineage>
        <taxon>Bacteria</taxon>
        <taxon>Pseudomonadati</taxon>
        <taxon>Pseudomonadota</taxon>
        <taxon>Gammaproteobacteria</taxon>
        <taxon>Oceanospirillales</taxon>
        <taxon>Oceanospirillaceae</taxon>
        <taxon>Thalassolituus</taxon>
    </lineage>
</organism>
<dbReference type="HOGENOM" id="CLU_082268_4_0_6"/>
<dbReference type="AlphaFoldDB" id="M5DNJ4"/>
<name>M5DNJ4_9GAMM</name>
<dbReference type="STRING" id="187493.CN03_15215"/>
<dbReference type="GO" id="GO:0030234">
    <property type="term" value="F:enzyme regulator activity"/>
    <property type="evidence" value="ECO:0007669"/>
    <property type="project" value="InterPro"/>
</dbReference>
<protein>
    <submittedName>
        <fullName evidence="1">Nitrogen regulatory protein P-II</fullName>
    </submittedName>
</protein>
<evidence type="ECO:0000313" key="2">
    <source>
        <dbReference type="Proteomes" id="UP000011866"/>
    </source>
</evidence>
<gene>
    <name evidence="1" type="ORF">TOL_0567</name>
</gene>
<dbReference type="SUPFAM" id="SSF54913">
    <property type="entry name" value="GlnB-like"/>
    <property type="match status" value="1"/>
</dbReference>
<dbReference type="InterPro" id="IPR002187">
    <property type="entry name" value="N-reg_PII"/>
</dbReference>
<reference evidence="1 2" key="1">
    <citation type="journal article" date="2013" name="Genome Announc.">
        <title>Genome Sequence of Thalassolituus oleivorans MIL-1 (DSM 14913T).</title>
        <authorList>
            <person name="Golyshin P.N."/>
            <person name="Werner J."/>
            <person name="Chernikova T.N."/>
            <person name="Tran H."/>
            <person name="Ferrer M."/>
            <person name="Yakimov M.M."/>
            <person name="Teeling H."/>
            <person name="Golyshina O.V."/>
        </authorList>
    </citation>
    <scope>NUCLEOTIDE SEQUENCE [LARGE SCALE GENOMIC DNA]</scope>
    <source>
        <strain evidence="1 2">MIL-1</strain>
    </source>
</reference>
<dbReference type="Pfam" id="PF00543">
    <property type="entry name" value="P-II"/>
    <property type="match status" value="1"/>
</dbReference>
<evidence type="ECO:0000313" key="1">
    <source>
        <dbReference type="EMBL" id="CCU71006.1"/>
    </source>
</evidence>
<sequence length="107" mass="11959">MTNTVKIVAIFPELLWPEMEELLLRLSVRGLSLMPVRGFGSYRNYFRKDLLSTGLKLEIYMTSKASKPQTKAIESFINTHAADSGLVAVEPVSRTNLDLNSDPVDNS</sequence>
<dbReference type="KEGG" id="tol:TOL_0567"/>
<dbReference type="eggNOG" id="COG0347">
    <property type="taxonomic scope" value="Bacteria"/>
</dbReference>
<dbReference type="InterPro" id="IPR011322">
    <property type="entry name" value="N-reg_PII-like_a/b"/>
</dbReference>
<dbReference type="GeneID" id="79175545"/>
<accession>M5DNJ4</accession>
<dbReference type="EMBL" id="HF680312">
    <property type="protein sequence ID" value="CCU71006.1"/>
    <property type="molecule type" value="Genomic_DNA"/>
</dbReference>
<dbReference type="GO" id="GO:0006808">
    <property type="term" value="P:regulation of nitrogen utilization"/>
    <property type="evidence" value="ECO:0007669"/>
    <property type="project" value="InterPro"/>
</dbReference>
<proteinExistence type="predicted"/>
<keyword evidence="2" id="KW-1185">Reference proteome</keyword>